<keyword evidence="9" id="KW-0809">Transit peptide</keyword>
<dbReference type="InterPro" id="IPR029069">
    <property type="entry name" value="HotDog_dom_sf"/>
</dbReference>
<dbReference type="RefSeq" id="WP_041155938.1">
    <property type="nucleotide sequence ID" value="NZ_CBCRVP010000002.1"/>
</dbReference>
<evidence type="ECO:0000256" key="19">
    <source>
        <dbReference type="ARBA" id="ARBA00047588"/>
    </source>
</evidence>
<comment type="catalytic activity">
    <reaction evidence="19">
        <text>octanoyl-CoA + H2O = octanoate + CoA + H(+)</text>
        <dbReference type="Rhea" id="RHEA:30143"/>
        <dbReference type="ChEBI" id="CHEBI:15377"/>
        <dbReference type="ChEBI" id="CHEBI:15378"/>
        <dbReference type="ChEBI" id="CHEBI:25646"/>
        <dbReference type="ChEBI" id="CHEBI:57287"/>
        <dbReference type="ChEBI" id="CHEBI:57386"/>
    </reaction>
    <physiologicalReaction direction="left-to-right" evidence="19">
        <dbReference type="Rhea" id="RHEA:30144"/>
    </physiologicalReaction>
</comment>
<evidence type="ECO:0000256" key="15">
    <source>
        <dbReference type="ARBA" id="ARBA00038456"/>
    </source>
</evidence>
<comment type="catalytic activity">
    <reaction evidence="23">
        <text>tetradecanoyl-CoA + H2O = tetradecanoate + CoA + H(+)</text>
        <dbReference type="Rhea" id="RHEA:40119"/>
        <dbReference type="ChEBI" id="CHEBI:15377"/>
        <dbReference type="ChEBI" id="CHEBI:15378"/>
        <dbReference type="ChEBI" id="CHEBI:30807"/>
        <dbReference type="ChEBI" id="CHEBI:57287"/>
        <dbReference type="ChEBI" id="CHEBI:57385"/>
    </reaction>
    <physiologicalReaction direction="left-to-right" evidence="23">
        <dbReference type="Rhea" id="RHEA:40120"/>
    </physiologicalReaction>
</comment>
<keyword evidence="7" id="KW-0378">Hydrolase</keyword>
<keyword evidence="11" id="KW-0472">Membrane</keyword>
<name>A0A0C3DGX3_9VIBR</name>
<comment type="catalytic activity">
    <reaction evidence="21">
        <text>decanoyl-CoA + H2O = decanoate + CoA + H(+)</text>
        <dbReference type="Rhea" id="RHEA:40059"/>
        <dbReference type="ChEBI" id="CHEBI:15377"/>
        <dbReference type="ChEBI" id="CHEBI:15378"/>
        <dbReference type="ChEBI" id="CHEBI:27689"/>
        <dbReference type="ChEBI" id="CHEBI:57287"/>
        <dbReference type="ChEBI" id="CHEBI:61430"/>
    </reaction>
    <physiologicalReaction direction="left-to-right" evidence="21">
        <dbReference type="Rhea" id="RHEA:40060"/>
    </physiologicalReaction>
</comment>
<evidence type="ECO:0000256" key="3">
    <source>
        <dbReference type="ARBA" id="ARBA00004632"/>
    </source>
</evidence>
<evidence type="ECO:0000259" key="24">
    <source>
        <dbReference type="Pfam" id="PF03061"/>
    </source>
</evidence>
<keyword evidence="6" id="KW-0053">Apoptosis</keyword>
<dbReference type="EC" id="3.1.2.2" evidence="16"/>
<evidence type="ECO:0000256" key="23">
    <source>
        <dbReference type="ARBA" id="ARBA00048180"/>
    </source>
</evidence>
<evidence type="ECO:0000256" key="22">
    <source>
        <dbReference type="ARBA" id="ARBA00048074"/>
    </source>
</evidence>
<evidence type="ECO:0000256" key="7">
    <source>
        <dbReference type="ARBA" id="ARBA00022801"/>
    </source>
</evidence>
<evidence type="ECO:0000256" key="8">
    <source>
        <dbReference type="ARBA" id="ARBA00022832"/>
    </source>
</evidence>
<evidence type="ECO:0000313" key="26">
    <source>
        <dbReference type="Proteomes" id="UP000031977"/>
    </source>
</evidence>
<dbReference type="InterPro" id="IPR052365">
    <property type="entry name" value="THEM4/THEM5_acyl-CoA_thioest"/>
</dbReference>
<dbReference type="STRING" id="50718.SU60_13395"/>
<evidence type="ECO:0000256" key="12">
    <source>
        <dbReference type="ARBA" id="ARBA00023273"/>
    </source>
</evidence>
<dbReference type="PANTHER" id="PTHR12418:SF19">
    <property type="entry name" value="ACYL-COENZYME A THIOESTERASE THEM4"/>
    <property type="match status" value="1"/>
</dbReference>
<evidence type="ECO:0000256" key="17">
    <source>
        <dbReference type="ARBA" id="ARBA00040123"/>
    </source>
</evidence>
<dbReference type="GO" id="GO:0016790">
    <property type="term" value="F:thiolester hydrolase activity"/>
    <property type="evidence" value="ECO:0007669"/>
    <property type="project" value="UniProtKB-ARBA"/>
</dbReference>
<dbReference type="GO" id="GO:0005737">
    <property type="term" value="C:cytoplasm"/>
    <property type="evidence" value="ECO:0007669"/>
    <property type="project" value="UniProtKB-SubCell"/>
</dbReference>
<evidence type="ECO:0000256" key="9">
    <source>
        <dbReference type="ARBA" id="ARBA00022946"/>
    </source>
</evidence>
<comment type="catalytic activity">
    <reaction evidence="14">
        <text>(9Z)-octadecenoyl-CoA + H2O = (9Z)-octadecenoate + CoA + H(+)</text>
        <dbReference type="Rhea" id="RHEA:40139"/>
        <dbReference type="ChEBI" id="CHEBI:15377"/>
        <dbReference type="ChEBI" id="CHEBI:15378"/>
        <dbReference type="ChEBI" id="CHEBI:30823"/>
        <dbReference type="ChEBI" id="CHEBI:57287"/>
        <dbReference type="ChEBI" id="CHEBI:57387"/>
    </reaction>
    <physiologicalReaction direction="left-to-right" evidence="14">
        <dbReference type="Rhea" id="RHEA:40140"/>
    </physiologicalReaction>
</comment>
<keyword evidence="12" id="KW-0966">Cell projection</keyword>
<comment type="catalytic activity">
    <reaction evidence="20">
        <text>hexadecanoyl-CoA + H2O = hexadecanoate + CoA + H(+)</text>
        <dbReference type="Rhea" id="RHEA:16645"/>
        <dbReference type="ChEBI" id="CHEBI:7896"/>
        <dbReference type="ChEBI" id="CHEBI:15377"/>
        <dbReference type="ChEBI" id="CHEBI:15378"/>
        <dbReference type="ChEBI" id="CHEBI:57287"/>
        <dbReference type="ChEBI" id="CHEBI:57379"/>
        <dbReference type="EC" id="3.1.2.2"/>
    </reaction>
    <physiologicalReaction direction="left-to-right" evidence="20">
        <dbReference type="Rhea" id="RHEA:16646"/>
    </physiologicalReaction>
</comment>
<evidence type="ECO:0000256" key="11">
    <source>
        <dbReference type="ARBA" id="ARBA00023136"/>
    </source>
</evidence>
<sequence length="139" mass="15527">MSIQIPNNHQQCAVCCQPFFNHHTVIHFTLMSDGGVQGEIVPTEKVQGYQDVMQGGAISALHDTAMTHCLFARDVCAMTAQLEVRFIKPIPLNTVIQVEAHCVKSKRGMYLLKSDIYVDGQCYSKAEAKFMRCHSHSDV</sequence>
<comment type="subcellular location">
    <subcellularLocation>
        <location evidence="3">Cell projection</location>
        <location evidence="3">Ruffle membrane</location>
    </subcellularLocation>
    <subcellularLocation>
        <location evidence="2">Cytoplasm</location>
    </subcellularLocation>
    <subcellularLocation>
        <location evidence="1">Membrane</location>
        <topology evidence="1">Peripheral membrane protein</topology>
    </subcellularLocation>
</comment>
<evidence type="ECO:0000256" key="10">
    <source>
        <dbReference type="ARBA" id="ARBA00023098"/>
    </source>
</evidence>
<evidence type="ECO:0000256" key="18">
    <source>
        <dbReference type="ARBA" id="ARBA00043210"/>
    </source>
</evidence>
<dbReference type="InterPro" id="IPR006683">
    <property type="entry name" value="Thioestr_dom"/>
</dbReference>
<evidence type="ECO:0000256" key="13">
    <source>
        <dbReference type="ARBA" id="ARBA00035852"/>
    </source>
</evidence>
<dbReference type="PANTHER" id="PTHR12418">
    <property type="entry name" value="ACYL-COENZYME A THIOESTERASE THEM4"/>
    <property type="match status" value="1"/>
</dbReference>
<evidence type="ECO:0000256" key="5">
    <source>
        <dbReference type="ARBA" id="ARBA00022490"/>
    </source>
</evidence>
<evidence type="ECO:0000313" key="25">
    <source>
        <dbReference type="EMBL" id="KIN10594.1"/>
    </source>
</evidence>
<gene>
    <name evidence="25" type="ORF">SU60_13395</name>
</gene>
<dbReference type="Gene3D" id="3.10.129.10">
    <property type="entry name" value="Hotdog Thioesterase"/>
    <property type="match status" value="1"/>
</dbReference>
<dbReference type="SUPFAM" id="SSF54637">
    <property type="entry name" value="Thioesterase/thiol ester dehydrase-isomerase"/>
    <property type="match status" value="1"/>
</dbReference>
<keyword evidence="5" id="KW-0963">Cytoplasm</keyword>
<comment type="catalytic activity">
    <reaction evidence="22">
        <text>dodecanoyl-CoA + H2O = dodecanoate + CoA + H(+)</text>
        <dbReference type="Rhea" id="RHEA:30135"/>
        <dbReference type="ChEBI" id="CHEBI:15377"/>
        <dbReference type="ChEBI" id="CHEBI:15378"/>
        <dbReference type="ChEBI" id="CHEBI:18262"/>
        <dbReference type="ChEBI" id="CHEBI:57287"/>
        <dbReference type="ChEBI" id="CHEBI:57375"/>
    </reaction>
    <physiologicalReaction direction="left-to-right" evidence="22">
        <dbReference type="Rhea" id="RHEA:30136"/>
    </physiologicalReaction>
</comment>
<evidence type="ECO:0000256" key="2">
    <source>
        <dbReference type="ARBA" id="ARBA00004496"/>
    </source>
</evidence>
<dbReference type="AlphaFoldDB" id="A0A0C3DGX3"/>
<dbReference type="OrthoDB" id="6624918at2"/>
<accession>A0A0C3DGX3</accession>
<evidence type="ECO:0000256" key="1">
    <source>
        <dbReference type="ARBA" id="ARBA00004170"/>
    </source>
</evidence>
<dbReference type="EMBL" id="JXOK01000049">
    <property type="protein sequence ID" value="KIN10594.1"/>
    <property type="molecule type" value="Genomic_DNA"/>
</dbReference>
<dbReference type="CDD" id="cd03443">
    <property type="entry name" value="PaaI_thioesterase"/>
    <property type="match status" value="1"/>
</dbReference>
<evidence type="ECO:0000256" key="14">
    <source>
        <dbReference type="ARBA" id="ARBA00037002"/>
    </source>
</evidence>
<comment type="caution">
    <text evidence="25">The sequence shown here is derived from an EMBL/GenBank/DDBJ whole genome shotgun (WGS) entry which is preliminary data.</text>
</comment>
<feature type="domain" description="Thioesterase" evidence="24">
    <location>
        <begin position="53"/>
        <end position="107"/>
    </location>
</feature>
<keyword evidence="10" id="KW-0443">Lipid metabolism</keyword>
<evidence type="ECO:0000256" key="20">
    <source>
        <dbReference type="ARBA" id="ARBA00047734"/>
    </source>
</evidence>
<evidence type="ECO:0000256" key="16">
    <source>
        <dbReference type="ARBA" id="ARBA00038848"/>
    </source>
</evidence>
<proteinExistence type="inferred from homology"/>
<evidence type="ECO:0000256" key="6">
    <source>
        <dbReference type="ARBA" id="ARBA00022703"/>
    </source>
</evidence>
<evidence type="ECO:0000256" key="4">
    <source>
        <dbReference type="ARBA" id="ARBA00022475"/>
    </source>
</evidence>
<dbReference type="GO" id="GO:0006631">
    <property type="term" value="P:fatty acid metabolic process"/>
    <property type="evidence" value="ECO:0007669"/>
    <property type="project" value="UniProtKB-KW"/>
</dbReference>
<comment type="catalytic activity">
    <reaction evidence="13">
        <text>(5Z,8Z,11Z,14Z)-eicosatetraenoyl-CoA + H2O = (5Z,8Z,11Z,14Z)-eicosatetraenoate + CoA + H(+)</text>
        <dbReference type="Rhea" id="RHEA:40151"/>
        <dbReference type="ChEBI" id="CHEBI:15377"/>
        <dbReference type="ChEBI" id="CHEBI:15378"/>
        <dbReference type="ChEBI" id="CHEBI:32395"/>
        <dbReference type="ChEBI" id="CHEBI:57287"/>
        <dbReference type="ChEBI" id="CHEBI:57368"/>
    </reaction>
    <physiologicalReaction direction="left-to-right" evidence="13">
        <dbReference type="Rhea" id="RHEA:40152"/>
    </physiologicalReaction>
</comment>
<comment type="similarity">
    <text evidence="15">Belongs to the THEM4/THEM5 thioesterase family.</text>
</comment>
<reference evidence="25 26" key="1">
    <citation type="submission" date="2015-01" db="EMBL/GenBank/DDBJ databases">
        <title>Draft genome of Vibrio mytili type strain CAIM 528.</title>
        <authorList>
            <person name="Gonzalez-Castillo A."/>
            <person name="Gomez-Gil B."/>
            <person name="Enciso-Ibarra J."/>
        </authorList>
    </citation>
    <scope>NUCLEOTIDE SEQUENCE [LARGE SCALE GENOMIC DNA]</scope>
    <source>
        <strain evidence="25 26">CAIM 528</strain>
    </source>
</reference>
<protein>
    <recommendedName>
        <fullName evidence="17">Acyl-coenzyme A thioesterase THEM4</fullName>
        <ecNumber evidence="16">3.1.2.2</ecNumber>
    </recommendedName>
    <alternativeName>
        <fullName evidence="18">Thioesterase superfamily member 4</fullName>
    </alternativeName>
</protein>
<organism evidence="25 26">
    <name type="scientific">Vibrio mytili</name>
    <dbReference type="NCBI Taxonomy" id="50718"/>
    <lineage>
        <taxon>Bacteria</taxon>
        <taxon>Pseudomonadati</taxon>
        <taxon>Pseudomonadota</taxon>
        <taxon>Gammaproteobacteria</taxon>
        <taxon>Vibrionales</taxon>
        <taxon>Vibrionaceae</taxon>
        <taxon>Vibrio</taxon>
    </lineage>
</organism>
<evidence type="ECO:0000256" key="21">
    <source>
        <dbReference type="ARBA" id="ARBA00047969"/>
    </source>
</evidence>
<keyword evidence="8" id="KW-0276">Fatty acid metabolism</keyword>
<keyword evidence="26" id="KW-1185">Reference proteome</keyword>
<dbReference type="Proteomes" id="UP000031977">
    <property type="component" value="Unassembled WGS sequence"/>
</dbReference>
<dbReference type="Pfam" id="PF03061">
    <property type="entry name" value="4HBT"/>
    <property type="match status" value="1"/>
</dbReference>
<keyword evidence="4" id="KW-1003">Cell membrane</keyword>
<dbReference type="GO" id="GO:0016020">
    <property type="term" value="C:membrane"/>
    <property type="evidence" value="ECO:0007669"/>
    <property type="project" value="UniProtKB-SubCell"/>
</dbReference>